<evidence type="ECO:0000313" key="1">
    <source>
        <dbReference type="EMBL" id="EFA02111.2"/>
    </source>
</evidence>
<keyword evidence="2" id="KW-1185">Reference proteome</keyword>
<dbReference type="AlphaFoldDB" id="D2A1H1"/>
<dbReference type="InParanoid" id="D2A1H1"/>
<gene>
    <name evidence="1" type="primary">AUGUSTUS-3.0.2_07757</name>
    <name evidence="1" type="ORF">TcasGA2_TC007757</name>
</gene>
<name>D2A1H1_TRICA</name>
<organism evidence="1 2">
    <name type="scientific">Tribolium castaneum</name>
    <name type="common">Red flour beetle</name>
    <dbReference type="NCBI Taxonomy" id="7070"/>
    <lineage>
        <taxon>Eukaryota</taxon>
        <taxon>Metazoa</taxon>
        <taxon>Ecdysozoa</taxon>
        <taxon>Arthropoda</taxon>
        <taxon>Hexapoda</taxon>
        <taxon>Insecta</taxon>
        <taxon>Pterygota</taxon>
        <taxon>Neoptera</taxon>
        <taxon>Endopterygota</taxon>
        <taxon>Coleoptera</taxon>
        <taxon>Polyphaga</taxon>
        <taxon>Cucujiformia</taxon>
        <taxon>Tenebrionidae</taxon>
        <taxon>Tenebrionidae incertae sedis</taxon>
        <taxon>Tribolium</taxon>
    </lineage>
</organism>
<dbReference type="Proteomes" id="UP000007266">
    <property type="component" value="Linkage group 4"/>
</dbReference>
<reference evidence="1 2" key="2">
    <citation type="journal article" date="2010" name="Nucleic Acids Res.">
        <title>BeetleBase in 2010: revisions to provide comprehensive genomic information for Tribolium castaneum.</title>
        <authorList>
            <person name="Kim H.S."/>
            <person name="Murphy T."/>
            <person name="Xia J."/>
            <person name="Caragea D."/>
            <person name="Park Y."/>
            <person name="Beeman R.W."/>
            <person name="Lorenzen M.D."/>
            <person name="Butcher S."/>
            <person name="Manak J.R."/>
            <person name="Brown S.J."/>
        </authorList>
    </citation>
    <scope>GENOME REANNOTATION</scope>
    <source>
        <strain evidence="1 2">Georgia GA2</strain>
    </source>
</reference>
<protein>
    <submittedName>
        <fullName evidence="1">Uncharacterized protein</fullName>
    </submittedName>
</protein>
<proteinExistence type="predicted"/>
<dbReference type="EMBL" id="KQ971338">
    <property type="protein sequence ID" value="EFA02111.2"/>
    <property type="molecule type" value="Genomic_DNA"/>
</dbReference>
<accession>D2A1H1</accession>
<evidence type="ECO:0000313" key="2">
    <source>
        <dbReference type="Proteomes" id="UP000007266"/>
    </source>
</evidence>
<dbReference type="HOGENOM" id="CLU_1888463_0_0_1"/>
<sequence>MEDVEVKSPSVKSAVNFFNSLSKSSSIQVVCHQQIRVSPLIPRPKLIIKRNGDLTPDVEAKNIIEEFNKKISPYNTFKLPVDALHSDFFKQNFEPLLPDVVAPEKKRRRNRIYRKPAKSVSFVKCDKMKITKYTSLLLQTVAYRNSFSPCE</sequence>
<reference evidence="1 2" key="1">
    <citation type="journal article" date="2008" name="Nature">
        <title>The genome of the model beetle and pest Tribolium castaneum.</title>
        <authorList>
            <consortium name="Tribolium Genome Sequencing Consortium"/>
            <person name="Richards S."/>
            <person name="Gibbs R.A."/>
            <person name="Weinstock G.M."/>
            <person name="Brown S.J."/>
            <person name="Denell R."/>
            <person name="Beeman R.W."/>
            <person name="Gibbs R."/>
            <person name="Beeman R.W."/>
            <person name="Brown S.J."/>
            <person name="Bucher G."/>
            <person name="Friedrich M."/>
            <person name="Grimmelikhuijzen C.J."/>
            <person name="Klingler M."/>
            <person name="Lorenzen M."/>
            <person name="Richards S."/>
            <person name="Roth S."/>
            <person name="Schroder R."/>
            <person name="Tautz D."/>
            <person name="Zdobnov E.M."/>
            <person name="Muzny D."/>
            <person name="Gibbs R.A."/>
            <person name="Weinstock G.M."/>
            <person name="Attaway T."/>
            <person name="Bell S."/>
            <person name="Buhay C.J."/>
            <person name="Chandrabose M.N."/>
            <person name="Chavez D."/>
            <person name="Clerk-Blankenburg K.P."/>
            <person name="Cree A."/>
            <person name="Dao M."/>
            <person name="Davis C."/>
            <person name="Chacko J."/>
            <person name="Dinh H."/>
            <person name="Dugan-Rocha S."/>
            <person name="Fowler G."/>
            <person name="Garner T.T."/>
            <person name="Garnes J."/>
            <person name="Gnirke A."/>
            <person name="Hawes A."/>
            <person name="Hernandez J."/>
            <person name="Hines S."/>
            <person name="Holder M."/>
            <person name="Hume J."/>
            <person name="Jhangiani S.N."/>
            <person name="Joshi V."/>
            <person name="Khan Z.M."/>
            <person name="Jackson L."/>
            <person name="Kovar C."/>
            <person name="Kowis A."/>
            <person name="Lee S."/>
            <person name="Lewis L.R."/>
            <person name="Margolis J."/>
            <person name="Morgan M."/>
            <person name="Nazareth L.V."/>
            <person name="Nguyen N."/>
            <person name="Okwuonu G."/>
            <person name="Parker D."/>
            <person name="Richards S."/>
            <person name="Ruiz S.J."/>
            <person name="Santibanez J."/>
            <person name="Savard J."/>
            <person name="Scherer S.E."/>
            <person name="Schneider B."/>
            <person name="Sodergren E."/>
            <person name="Tautz D."/>
            <person name="Vattahil S."/>
            <person name="Villasana D."/>
            <person name="White C.S."/>
            <person name="Wright R."/>
            <person name="Park Y."/>
            <person name="Beeman R.W."/>
            <person name="Lord J."/>
            <person name="Oppert B."/>
            <person name="Lorenzen M."/>
            <person name="Brown S."/>
            <person name="Wang L."/>
            <person name="Savard J."/>
            <person name="Tautz D."/>
            <person name="Richards S."/>
            <person name="Weinstock G."/>
            <person name="Gibbs R.A."/>
            <person name="Liu Y."/>
            <person name="Worley K."/>
            <person name="Weinstock G."/>
            <person name="Elsik C.G."/>
            <person name="Reese J.T."/>
            <person name="Elhaik E."/>
            <person name="Landan G."/>
            <person name="Graur D."/>
            <person name="Arensburger P."/>
            <person name="Atkinson P."/>
            <person name="Beeman R.W."/>
            <person name="Beidler J."/>
            <person name="Brown S.J."/>
            <person name="Demuth J.P."/>
            <person name="Drury D.W."/>
            <person name="Du Y.Z."/>
            <person name="Fujiwara H."/>
            <person name="Lorenzen M."/>
            <person name="Maselli V."/>
            <person name="Osanai M."/>
            <person name="Park Y."/>
            <person name="Robertson H.M."/>
            <person name="Tu Z."/>
            <person name="Wang J.J."/>
            <person name="Wang S."/>
            <person name="Richards S."/>
            <person name="Song H."/>
            <person name="Zhang L."/>
            <person name="Sodergren E."/>
            <person name="Werner D."/>
            <person name="Stanke M."/>
            <person name="Morgenstern B."/>
            <person name="Solovyev V."/>
            <person name="Kosarev P."/>
            <person name="Brown G."/>
            <person name="Chen H.C."/>
            <person name="Ermolaeva O."/>
            <person name="Hlavina W."/>
            <person name="Kapustin Y."/>
            <person name="Kiryutin B."/>
            <person name="Kitts P."/>
            <person name="Maglott D."/>
            <person name="Pruitt K."/>
            <person name="Sapojnikov V."/>
            <person name="Souvorov A."/>
            <person name="Mackey A.J."/>
            <person name="Waterhouse R.M."/>
            <person name="Wyder S."/>
            <person name="Zdobnov E.M."/>
            <person name="Zdobnov E.M."/>
            <person name="Wyder S."/>
            <person name="Kriventseva E.V."/>
            <person name="Kadowaki T."/>
            <person name="Bork P."/>
            <person name="Aranda M."/>
            <person name="Bao R."/>
            <person name="Beermann A."/>
            <person name="Berns N."/>
            <person name="Bolognesi R."/>
            <person name="Bonneton F."/>
            <person name="Bopp D."/>
            <person name="Brown S.J."/>
            <person name="Bucher G."/>
            <person name="Butts T."/>
            <person name="Chaumot A."/>
            <person name="Denell R.E."/>
            <person name="Ferrier D.E."/>
            <person name="Friedrich M."/>
            <person name="Gordon C.M."/>
            <person name="Jindra M."/>
            <person name="Klingler M."/>
            <person name="Lan Q."/>
            <person name="Lattorff H.M."/>
            <person name="Laudet V."/>
            <person name="von Levetsow C."/>
            <person name="Liu Z."/>
            <person name="Lutz R."/>
            <person name="Lynch J.A."/>
            <person name="da Fonseca R.N."/>
            <person name="Posnien N."/>
            <person name="Reuter R."/>
            <person name="Roth S."/>
            <person name="Savard J."/>
            <person name="Schinko J.B."/>
            <person name="Schmitt C."/>
            <person name="Schoppmeier M."/>
            <person name="Schroder R."/>
            <person name="Shippy T.D."/>
            <person name="Simonnet F."/>
            <person name="Marques-Souza H."/>
            <person name="Tautz D."/>
            <person name="Tomoyasu Y."/>
            <person name="Trauner J."/>
            <person name="Van der Zee M."/>
            <person name="Vervoort M."/>
            <person name="Wittkopp N."/>
            <person name="Wimmer E.A."/>
            <person name="Yang X."/>
            <person name="Jones A.K."/>
            <person name="Sattelle D.B."/>
            <person name="Ebert P.R."/>
            <person name="Nelson D."/>
            <person name="Scott J.G."/>
            <person name="Beeman R.W."/>
            <person name="Muthukrishnan S."/>
            <person name="Kramer K.J."/>
            <person name="Arakane Y."/>
            <person name="Beeman R.W."/>
            <person name="Zhu Q."/>
            <person name="Hogenkamp D."/>
            <person name="Dixit R."/>
            <person name="Oppert B."/>
            <person name="Jiang H."/>
            <person name="Zou Z."/>
            <person name="Marshall J."/>
            <person name="Elpidina E."/>
            <person name="Vinokurov K."/>
            <person name="Oppert C."/>
            <person name="Zou Z."/>
            <person name="Evans J."/>
            <person name="Lu Z."/>
            <person name="Zhao P."/>
            <person name="Sumathipala N."/>
            <person name="Altincicek B."/>
            <person name="Vilcinskas A."/>
            <person name="Williams M."/>
            <person name="Hultmark D."/>
            <person name="Hetru C."/>
            <person name="Jiang H."/>
            <person name="Grimmelikhuijzen C.J."/>
            <person name="Hauser F."/>
            <person name="Cazzamali G."/>
            <person name="Williamson M."/>
            <person name="Park Y."/>
            <person name="Li B."/>
            <person name="Tanaka Y."/>
            <person name="Predel R."/>
            <person name="Neupert S."/>
            <person name="Schachtner J."/>
            <person name="Verleyen P."/>
            <person name="Raible F."/>
            <person name="Bork P."/>
            <person name="Friedrich M."/>
            <person name="Walden K.K."/>
            <person name="Robertson H.M."/>
            <person name="Angeli S."/>
            <person name="Foret S."/>
            <person name="Bucher G."/>
            <person name="Schuetz S."/>
            <person name="Maleszka R."/>
            <person name="Wimmer E.A."/>
            <person name="Beeman R.W."/>
            <person name="Lorenzen M."/>
            <person name="Tomoyasu Y."/>
            <person name="Miller S.C."/>
            <person name="Grossmann D."/>
            <person name="Bucher G."/>
        </authorList>
    </citation>
    <scope>NUCLEOTIDE SEQUENCE [LARGE SCALE GENOMIC DNA]</scope>
    <source>
        <strain evidence="1 2">Georgia GA2</strain>
    </source>
</reference>